<keyword evidence="3" id="KW-1185">Reference proteome</keyword>
<name>A0A9D4Z9V2_ADICA</name>
<evidence type="ECO:0000313" key="2">
    <source>
        <dbReference type="EMBL" id="KAI5064991.1"/>
    </source>
</evidence>
<dbReference type="OrthoDB" id="2013100at2759"/>
<dbReference type="AlphaFoldDB" id="A0A9D4Z9V2"/>
<dbReference type="InterPro" id="IPR037736">
    <property type="entry name" value="PSA3"/>
</dbReference>
<organism evidence="2 3">
    <name type="scientific">Adiantum capillus-veneris</name>
    <name type="common">Maidenhair fern</name>
    <dbReference type="NCBI Taxonomy" id="13818"/>
    <lineage>
        <taxon>Eukaryota</taxon>
        <taxon>Viridiplantae</taxon>
        <taxon>Streptophyta</taxon>
        <taxon>Embryophyta</taxon>
        <taxon>Tracheophyta</taxon>
        <taxon>Polypodiopsida</taxon>
        <taxon>Polypodiidae</taxon>
        <taxon>Polypodiales</taxon>
        <taxon>Pteridineae</taxon>
        <taxon>Pteridaceae</taxon>
        <taxon>Vittarioideae</taxon>
        <taxon>Adiantum</taxon>
    </lineage>
</organism>
<feature type="compositionally biased region" description="Basic and acidic residues" evidence="1">
    <location>
        <begin position="263"/>
        <end position="272"/>
    </location>
</feature>
<dbReference type="GO" id="GO:0048564">
    <property type="term" value="P:photosystem I assembly"/>
    <property type="evidence" value="ECO:0007669"/>
    <property type="project" value="InterPro"/>
</dbReference>
<gene>
    <name evidence="2" type="ORF">GOP47_0019686</name>
</gene>
<dbReference type="Proteomes" id="UP000886520">
    <property type="component" value="Chromosome 19"/>
</dbReference>
<comment type="caution">
    <text evidence="2">The sequence shown here is derived from an EMBL/GenBank/DDBJ whole genome shotgun (WGS) entry which is preliminary data.</text>
</comment>
<dbReference type="PANTHER" id="PTHR36770:SF1">
    <property type="entry name" value="PHOTOSYSTEM I ASSEMBLY FACTOR PSA3, CHLOROPLASTIC"/>
    <property type="match status" value="1"/>
</dbReference>
<sequence length="272" mass="30902">MQLTLHSSCHGEVEKVWPSLRGPGLLAQTQQALLLPTKKRKPFSCPRAYIEKSDAVYDFFNKFKEFCTRVFRNFSLETTRAFYDFEDRHGSAARPQYVLLWCWAAALGAGLLKSEDMMKGANRLRATFDIFYEEEILNLLMDEAMKKRQKSKSAVPFVPYEARAEKALEAICKCCIGKQDIDEEDAELLICMLQGIFPAGDKAEIERSVRCKVRPVEDELSESSDEEKDTDADIDETNSAVSPLAGERLELLNEQQGMLNTLPREEKSSTHV</sequence>
<dbReference type="PANTHER" id="PTHR36770">
    <property type="entry name" value="PHOTOSYSTEM I ASSEMBLY FACTOR PSA3, CHLOROPLASTIC"/>
    <property type="match status" value="1"/>
</dbReference>
<dbReference type="EMBL" id="JABFUD020000019">
    <property type="protein sequence ID" value="KAI5064991.1"/>
    <property type="molecule type" value="Genomic_DNA"/>
</dbReference>
<proteinExistence type="predicted"/>
<feature type="region of interest" description="Disordered" evidence="1">
    <location>
        <begin position="216"/>
        <end position="272"/>
    </location>
</feature>
<feature type="compositionally biased region" description="Acidic residues" evidence="1">
    <location>
        <begin position="218"/>
        <end position="236"/>
    </location>
</feature>
<evidence type="ECO:0000256" key="1">
    <source>
        <dbReference type="SAM" id="MobiDB-lite"/>
    </source>
</evidence>
<protein>
    <submittedName>
        <fullName evidence="2">Uncharacterized protein</fullName>
    </submittedName>
</protein>
<accession>A0A9D4Z9V2</accession>
<reference evidence="2" key="1">
    <citation type="submission" date="2021-01" db="EMBL/GenBank/DDBJ databases">
        <title>Adiantum capillus-veneris genome.</title>
        <authorList>
            <person name="Fang Y."/>
            <person name="Liao Q."/>
        </authorList>
    </citation>
    <scope>NUCLEOTIDE SEQUENCE</scope>
    <source>
        <strain evidence="2">H3</strain>
        <tissue evidence="2">Leaf</tissue>
    </source>
</reference>
<evidence type="ECO:0000313" key="3">
    <source>
        <dbReference type="Proteomes" id="UP000886520"/>
    </source>
</evidence>